<dbReference type="InterPro" id="IPR036397">
    <property type="entry name" value="RNaseH_sf"/>
</dbReference>
<protein>
    <recommendedName>
        <fullName evidence="3">RNA exonuclease 4</fullName>
    </recommendedName>
</protein>
<evidence type="ECO:0000256" key="8">
    <source>
        <dbReference type="ARBA" id="ARBA00023242"/>
    </source>
</evidence>
<comment type="similarity">
    <text evidence="2">Belongs to the REXO4 family.</text>
</comment>
<keyword evidence="6" id="KW-0378">Hydrolase</keyword>
<comment type="function">
    <text evidence="9">Exoribonuclease involved in ribosome biosynthesis. Involved in the processing of ITS1, the internal transcribed spacer localized between the 18S and 5.8S rRNAs.</text>
</comment>
<dbReference type="Proteomes" id="UP000193642">
    <property type="component" value="Unassembled WGS sequence"/>
</dbReference>
<evidence type="ECO:0000256" key="5">
    <source>
        <dbReference type="ARBA" id="ARBA00022722"/>
    </source>
</evidence>
<keyword evidence="8" id="KW-0539">Nucleus</keyword>
<dbReference type="Pfam" id="PF00929">
    <property type="entry name" value="RNase_T"/>
    <property type="match status" value="1"/>
</dbReference>
<dbReference type="Gene3D" id="3.30.420.10">
    <property type="entry name" value="Ribonuclease H-like superfamily/Ribonuclease H"/>
    <property type="match status" value="1"/>
</dbReference>
<dbReference type="AlphaFoldDB" id="A0A1Y2D3V5"/>
<dbReference type="PANTHER" id="PTHR12801">
    <property type="entry name" value="RNA EXONUCLEASE REXO1 / RECO3 FAMILY MEMBER-RELATED"/>
    <property type="match status" value="1"/>
</dbReference>
<dbReference type="GO" id="GO:0008408">
    <property type="term" value="F:3'-5' exonuclease activity"/>
    <property type="evidence" value="ECO:0007669"/>
    <property type="project" value="InterPro"/>
</dbReference>
<evidence type="ECO:0000256" key="9">
    <source>
        <dbReference type="ARBA" id="ARBA00025599"/>
    </source>
</evidence>
<evidence type="ECO:0000256" key="4">
    <source>
        <dbReference type="ARBA" id="ARBA00022552"/>
    </source>
</evidence>
<comment type="subcellular location">
    <subcellularLocation>
        <location evidence="1">Nucleus</location>
    </subcellularLocation>
</comment>
<evidence type="ECO:0000256" key="1">
    <source>
        <dbReference type="ARBA" id="ARBA00004123"/>
    </source>
</evidence>
<accession>A0A1Y2D3V5</accession>
<evidence type="ECO:0000256" key="2">
    <source>
        <dbReference type="ARBA" id="ARBA00010489"/>
    </source>
</evidence>
<gene>
    <name evidence="12" type="ORF">BCR33DRAFT_756878</name>
</gene>
<evidence type="ECO:0000256" key="6">
    <source>
        <dbReference type="ARBA" id="ARBA00022801"/>
    </source>
</evidence>
<dbReference type="EMBL" id="MCGO01000001">
    <property type="protein sequence ID" value="ORY53834.1"/>
    <property type="molecule type" value="Genomic_DNA"/>
</dbReference>
<dbReference type="InterPro" id="IPR047021">
    <property type="entry name" value="REXO1/3/4-like"/>
</dbReference>
<dbReference type="SUPFAM" id="SSF53098">
    <property type="entry name" value="Ribonuclease H-like"/>
    <property type="match status" value="1"/>
</dbReference>
<dbReference type="GO" id="GO:0003676">
    <property type="term" value="F:nucleic acid binding"/>
    <property type="evidence" value="ECO:0007669"/>
    <property type="project" value="InterPro"/>
</dbReference>
<keyword evidence="4" id="KW-0698">rRNA processing</keyword>
<dbReference type="OrthoDB" id="8191639at2759"/>
<dbReference type="SMART" id="SM00479">
    <property type="entry name" value="EXOIII"/>
    <property type="match status" value="1"/>
</dbReference>
<dbReference type="GO" id="GO:0005634">
    <property type="term" value="C:nucleus"/>
    <property type="evidence" value="ECO:0007669"/>
    <property type="project" value="UniProtKB-SubCell"/>
</dbReference>
<dbReference type="CDD" id="cd06144">
    <property type="entry name" value="REX4_like"/>
    <property type="match status" value="1"/>
</dbReference>
<evidence type="ECO:0000313" key="13">
    <source>
        <dbReference type="Proteomes" id="UP000193642"/>
    </source>
</evidence>
<keyword evidence="5" id="KW-0540">Nuclease</keyword>
<dbReference type="GO" id="GO:0006364">
    <property type="term" value="P:rRNA processing"/>
    <property type="evidence" value="ECO:0007669"/>
    <property type="project" value="UniProtKB-KW"/>
</dbReference>
<keyword evidence="13" id="KW-1185">Reference proteome</keyword>
<sequence length="292" mass="32755">MSSNWKKLLPTISGSKSSKGSAPNTKEVKAVPAVKPTTKVGKPESTKKASTKPATTTKPPKVVEEKKADPVVVVDKPKKVKRKVDEDDFLDAILLGSKKSIDEGSKFQRNNQRRKRKRNLNLVGKYLAIDCEMVGVGHHGEQSALARVSIVNFHGHPLLDTYVIPQEKVTDYRTHVSGITPELLDPRKTPNVMKFDEVQKLVSDLIQDKIVVGHAIKNDFQALLLDHPRRLVRDTSEFKQFKAMARGRKPALRKLAKQILNLDIQSGEHSSVEDARVTMMIYKNIERITMQI</sequence>
<feature type="compositionally biased region" description="Low complexity" evidence="10">
    <location>
        <begin position="51"/>
        <end position="60"/>
    </location>
</feature>
<evidence type="ECO:0000313" key="12">
    <source>
        <dbReference type="EMBL" id="ORY53834.1"/>
    </source>
</evidence>
<evidence type="ECO:0000256" key="3">
    <source>
        <dbReference type="ARBA" id="ARBA00016937"/>
    </source>
</evidence>
<dbReference type="PANTHER" id="PTHR12801:SF45">
    <property type="entry name" value="RNA EXONUCLEASE 4"/>
    <property type="match status" value="1"/>
</dbReference>
<evidence type="ECO:0000259" key="11">
    <source>
        <dbReference type="SMART" id="SM00479"/>
    </source>
</evidence>
<dbReference type="InterPro" id="IPR012337">
    <property type="entry name" value="RNaseH-like_sf"/>
</dbReference>
<feature type="compositionally biased region" description="Polar residues" evidence="10">
    <location>
        <begin position="12"/>
        <end position="24"/>
    </location>
</feature>
<feature type="region of interest" description="Disordered" evidence="10">
    <location>
        <begin position="1"/>
        <end position="63"/>
    </location>
</feature>
<name>A0A1Y2D3V5_9FUNG</name>
<feature type="domain" description="Exonuclease" evidence="11">
    <location>
        <begin position="125"/>
        <end position="291"/>
    </location>
</feature>
<evidence type="ECO:0000256" key="10">
    <source>
        <dbReference type="SAM" id="MobiDB-lite"/>
    </source>
</evidence>
<dbReference type="InterPro" id="IPR037431">
    <property type="entry name" value="REX4_DEDDh_dom"/>
</dbReference>
<keyword evidence="7" id="KW-0269">Exonuclease</keyword>
<dbReference type="InterPro" id="IPR013520">
    <property type="entry name" value="Ribonucl_H"/>
</dbReference>
<dbReference type="STRING" id="329046.A0A1Y2D3V5"/>
<proteinExistence type="inferred from homology"/>
<organism evidence="12 13">
    <name type="scientific">Rhizoclosmatium globosum</name>
    <dbReference type="NCBI Taxonomy" id="329046"/>
    <lineage>
        <taxon>Eukaryota</taxon>
        <taxon>Fungi</taxon>
        <taxon>Fungi incertae sedis</taxon>
        <taxon>Chytridiomycota</taxon>
        <taxon>Chytridiomycota incertae sedis</taxon>
        <taxon>Chytridiomycetes</taxon>
        <taxon>Chytridiales</taxon>
        <taxon>Chytriomycetaceae</taxon>
        <taxon>Rhizoclosmatium</taxon>
    </lineage>
</organism>
<evidence type="ECO:0000256" key="7">
    <source>
        <dbReference type="ARBA" id="ARBA00022839"/>
    </source>
</evidence>
<comment type="caution">
    <text evidence="12">The sequence shown here is derived from an EMBL/GenBank/DDBJ whole genome shotgun (WGS) entry which is preliminary data.</text>
</comment>
<dbReference type="FunFam" id="3.30.420.10:FF:000007">
    <property type="entry name" value="Interferon-stimulated exonuclease gene 20"/>
    <property type="match status" value="1"/>
</dbReference>
<reference evidence="12 13" key="1">
    <citation type="submission" date="2016-07" db="EMBL/GenBank/DDBJ databases">
        <title>Pervasive Adenine N6-methylation of Active Genes in Fungi.</title>
        <authorList>
            <consortium name="DOE Joint Genome Institute"/>
            <person name="Mondo S.J."/>
            <person name="Dannebaum R.O."/>
            <person name="Kuo R.C."/>
            <person name="Labutti K."/>
            <person name="Haridas S."/>
            <person name="Kuo A."/>
            <person name="Salamov A."/>
            <person name="Ahrendt S.R."/>
            <person name="Lipzen A."/>
            <person name="Sullivan W."/>
            <person name="Andreopoulos W.B."/>
            <person name="Clum A."/>
            <person name="Lindquist E."/>
            <person name="Daum C."/>
            <person name="Ramamoorthy G.K."/>
            <person name="Gryganskyi A."/>
            <person name="Culley D."/>
            <person name="Magnuson J.K."/>
            <person name="James T.Y."/>
            <person name="O'Malley M.A."/>
            <person name="Stajich J.E."/>
            <person name="Spatafora J.W."/>
            <person name="Visel A."/>
            <person name="Grigoriev I.V."/>
        </authorList>
    </citation>
    <scope>NUCLEOTIDE SEQUENCE [LARGE SCALE GENOMIC DNA]</scope>
    <source>
        <strain evidence="12 13">JEL800</strain>
    </source>
</reference>